<dbReference type="Pfam" id="PF19953">
    <property type="entry name" value="EACC1"/>
    <property type="match status" value="1"/>
</dbReference>
<keyword evidence="1" id="KW-0472">Membrane</keyword>
<sequence length="121" mass="13141">MDLVLTVEEPAGADELRDLHRALSGEAELRGRVRLRQRPPAPGTLGPVVEAVEVALAPGGALTVLTGAVLVWLRHRRGTVKVKVTRGKDTVEVTAQRIRELDPVAVRDLTTEIVTALERKN</sequence>
<name>A0A841CLF5_9PSEU</name>
<proteinExistence type="predicted"/>
<evidence type="ECO:0000313" key="3">
    <source>
        <dbReference type="Proteomes" id="UP000547510"/>
    </source>
</evidence>
<comment type="caution">
    <text evidence="2">The sequence shown here is derived from an EMBL/GenBank/DDBJ whole genome shotgun (WGS) entry which is preliminary data.</text>
</comment>
<dbReference type="RefSeq" id="WP_184694317.1">
    <property type="nucleotide sequence ID" value="NZ_JACHJN010000008.1"/>
</dbReference>
<evidence type="ECO:0000256" key="1">
    <source>
        <dbReference type="SAM" id="Phobius"/>
    </source>
</evidence>
<dbReference type="AlphaFoldDB" id="A0A841CLF5"/>
<dbReference type="Proteomes" id="UP000547510">
    <property type="component" value="Unassembled WGS sequence"/>
</dbReference>
<keyword evidence="3" id="KW-1185">Reference proteome</keyword>
<feature type="transmembrane region" description="Helical" evidence="1">
    <location>
        <begin position="54"/>
        <end position="73"/>
    </location>
</feature>
<gene>
    <name evidence="2" type="ORF">FHS29_004989</name>
</gene>
<reference evidence="2 3" key="1">
    <citation type="submission" date="2020-08" db="EMBL/GenBank/DDBJ databases">
        <title>Genomic Encyclopedia of Type Strains, Phase III (KMG-III): the genomes of soil and plant-associated and newly described type strains.</title>
        <authorList>
            <person name="Whitman W."/>
        </authorList>
    </citation>
    <scope>NUCLEOTIDE SEQUENCE [LARGE SCALE GENOMIC DNA]</scope>
    <source>
        <strain evidence="2 3">CECT 8640</strain>
    </source>
</reference>
<evidence type="ECO:0000313" key="2">
    <source>
        <dbReference type="EMBL" id="MBB5958381.1"/>
    </source>
</evidence>
<keyword evidence="1" id="KW-0812">Transmembrane</keyword>
<dbReference type="EMBL" id="JACHJN010000008">
    <property type="protein sequence ID" value="MBB5958381.1"/>
    <property type="molecule type" value="Genomic_DNA"/>
</dbReference>
<accession>A0A841CLF5</accession>
<keyword evidence="1" id="KW-1133">Transmembrane helix</keyword>
<organism evidence="2 3">
    <name type="scientific">Saccharothrix tamanrassetensis</name>
    <dbReference type="NCBI Taxonomy" id="1051531"/>
    <lineage>
        <taxon>Bacteria</taxon>
        <taxon>Bacillati</taxon>
        <taxon>Actinomycetota</taxon>
        <taxon>Actinomycetes</taxon>
        <taxon>Pseudonocardiales</taxon>
        <taxon>Pseudonocardiaceae</taxon>
        <taxon>Saccharothrix</taxon>
    </lineage>
</organism>
<protein>
    <submittedName>
        <fullName evidence="2">Uncharacterized protein</fullName>
    </submittedName>
</protein>
<dbReference type="InterPro" id="IPR045428">
    <property type="entry name" value="EACC1"/>
</dbReference>